<evidence type="ECO:0000313" key="4">
    <source>
        <dbReference type="Proteomes" id="UP000076584"/>
    </source>
</evidence>
<evidence type="ECO:0000256" key="1">
    <source>
        <dbReference type="SAM" id="MobiDB-lite"/>
    </source>
</evidence>
<comment type="caution">
    <text evidence="3">The sequence shown here is derived from an EMBL/GenBank/DDBJ whole genome shotgun (WGS) entry which is preliminary data.</text>
</comment>
<feature type="region of interest" description="Disordered" evidence="1">
    <location>
        <begin position="218"/>
        <end position="271"/>
    </location>
</feature>
<gene>
    <name evidence="3" type="ORF">CI238_07096</name>
</gene>
<feature type="non-terminal residue" evidence="3">
    <location>
        <position position="1"/>
    </location>
</feature>
<accession>A0A166MSJ5</accession>
<dbReference type="STRING" id="1573173.A0A166MSJ5"/>
<feature type="transmembrane region" description="Helical" evidence="2">
    <location>
        <begin position="427"/>
        <end position="448"/>
    </location>
</feature>
<feature type="compositionally biased region" description="Low complexity" evidence="1">
    <location>
        <begin position="112"/>
        <end position="125"/>
    </location>
</feature>
<feature type="compositionally biased region" description="Basic residues" evidence="1">
    <location>
        <begin position="183"/>
        <end position="196"/>
    </location>
</feature>
<feature type="compositionally biased region" description="Low complexity" evidence="1">
    <location>
        <begin position="138"/>
        <end position="164"/>
    </location>
</feature>
<evidence type="ECO:0000313" key="3">
    <source>
        <dbReference type="EMBL" id="KZL64950.1"/>
    </source>
</evidence>
<feature type="compositionally biased region" description="Basic residues" evidence="1">
    <location>
        <begin position="126"/>
        <end position="137"/>
    </location>
</feature>
<evidence type="ECO:0000256" key="2">
    <source>
        <dbReference type="SAM" id="Phobius"/>
    </source>
</evidence>
<keyword evidence="2" id="KW-0812">Transmembrane</keyword>
<keyword evidence="4" id="KW-1185">Reference proteome</keyword>
<keyword evidence="2" id="KW-1133">Transmembrane helix</keyword>
<reference evidence="3 4" key="1">
    <citation type="submission" date="2015-06" db="EMBL/GenBank/DDBJ databases">
        <title>Survival trade-offs in plant roots during colonization by closely related pathogenic and mutualistic fungi.</title>
        <authorList>
            <person name="Hacquard S."/>
            <person name="Kracher B."/>
            <person name="Hiruma K."/>
            <person name="Weinman A."/>
            <person name="Muench P."/>
            <person name="Garrido Oter R."/>
            <person name="Ver Loren van Themaat E."/>
            <person name="Dallerey J.-F."/>
            <person name="Damm U."/>
            <person name="Henrissat B."/>
            <person name="Lespinet O."/>
            <person name="Thon M."/>
            <person name="Kemen E."/>
            <person name="McHardy A.C."/>
            <person name="Schulze-Lefert P."/>
            <person name="O'Connell R.J."/>
        </authorList>
    </citation>
    <scope>NUCLEOTIDE SEQUENCE [LARGE SCALE GENOMIC DNA]</scope>
    <source>
        <strain evidence="3 4">MAFF 238704</strain>
    </source>
</reference>
<feature type="region of interest" description="Disordered" evidence="1">
    <location>
        <begin position="69"/>
        <end position="92"/>
    </location>
</feature>
<protein>
    <submittedName>
        <fullName evidence="3">Uncharacterized protein</fullName>
    </submittedName>
</protein>
<dbReference type="Proteomes" id="UP000076584">
    <property type="component" value="Unassembled WGS sequence"/>
</dbReference>
<dbReference type="EMBL" id="LFIW01002656">
    <property type="protein sequence ID" value="KZL64950.1"/>
    <property type="molecule type" value="Genomic_DNA"/>
</dbReference>
<dbReference type="AlphaFoldDB" id="A0A166MSJ5"/>
<sequence length="506" mass="55499">LQESSHQAYFARLSLRALTFPVGGKRGKTRYLANPQNRLVGGCALAGVCGLRATAAAGRHFEHLEKGVKYNERRGGEQGETMSANGGSAHGFELPSASASTLAVAAAISNFPNNHDNGGSSSSSHIRSKSRHDKKRASAPGPTPSATAATTATATAAAAALLPARRPRHQITRSITEFSPPLRMHRHRHSHHHHPTQHALHLNAQSRRDRDRLLLLDERMPGPGAGGRSSLDMTRSEHVTLSRSPDSSRRTSALVGPTIGGGENPALVTPPGRMRKVDKAAVLLEEKNRTASRVTGLKNSLMELSGFSTATTRRLDETYYSVLEKKSMLQSTISAIQELTVASQQLTGEFEEQAEEMSRDVATQLDQFGQFGEQESRIGSLQGRIEAGRTRIQGLSERVDVVRRRIEGWENADREWQEKTRKRLRTMWIVMSVVFAVLILLFVGAQYLGGSEIEGGGGLKGVERGFNRSAGVPRKKGLSEKPLPPLWEDDRIRREEDDRLRVFDEL</sequence>
<name>A0A166MSJ5_COLIC</name>
<keyword evidence="2" id="KW-0472">Membrane</keyword>
<proteinExistence type="predicted"/>
<organism evidence="3 4">
    <name type="scientific">Colletotrichum incanum</name>
    <name type="common">Soybean anthracnose fungus</name>
    <dbReference type="NCBI Taxonomy" id="1573173"/>
    <lineage>
        <taxon>Eukaryota</taxon>
        <taxon>Fungi</taxon>
        <taxon>Dikarya</taxon>
        <taxon>Ascomycota</taxon>
        <taxon>Pezizomycotina</taxon>
        <taxon>Sordariomycetes</taxon>
        <taxon>Hypocreomycetidae</taxon>
        <taxon>Glomerellales</taxon>
        <taxon>Glomerellaceae</taxon>
        <taxon>Colletotrichum</taxon>
        <taxon>Colletotrichum spaethianum species complex</taxon>
    </lineage>
</organism>
<feature type="region of interest" description="Disordered" evidence="1">
    <location>
        <begin position="112"/>
        <end position="205"/>
    </location>
</feature>